<evidence type="ECO:0000313" key="5">
    <source>
        <dbReference type="Proteomes" id="UP000217343"/>
    </source>
</evidence>
<accession>A0A250JXA4</accession>
<keyword evidence="1" id="KW-0143">Chaperone</keyword>
<dbReference type="InterPro" id="IPR011990">
    <property type="entry name" value="TPR-like_helical_dom_sf"/>
</dbReference>
<gene>
    <name evidence="4" type="ORF">MYMAC_004126</name>
</gene>
<feature type="binding site" evidence="1">
    <location>
        <position position="340"/>
    </location>
    <ligand>
        <name>Zn(2+)</name>
        <dbReference type="ChEBI" id="CHEBI:29105"/>
    </ligand>
</feature>
<feature type="compositionally biased region" description="Low complexity" evidence="2">
    <location>
        <begin position="162"/>
        <end position="179"/>
    </location>
</feature>
<name>A0A250JXA4_9BACT</name>
<dbReference type="Gene3D" id="1.25.40.10">
    <property type="entry name" value="Tetratricopeptide repeat domain"/>
    <property type="match status" value="1"/>
</dbReference>
<feature type="domain" description="ClpX-type ZB" evidence="3">
    <location>
        <begin position="300"/>
        <end position="356"/>
    </location>
</feature>
<feature type="binding site" evidence="1">
    <location>
        <position position="337"/>
    </location>
    <ligand>
        <name>Zn(2+)</name>
        <dbReference type="ChEBI" id="CHEBI:29105"/>
    </ligand>
</feature>
<evidence type="ECO:0000313" key="4">
    <source>
        <dbReference type="EMBL" id="ATB48499.1"/>
    </source>
</evidence>
<dbReference type="AlphaFoldDB" id="A0A250JXA4"/>
<dbReference type="GO" id="GO:0051082">
    <property type="term" value="F:unfolded protein binding"/>
    <property type="evidence" value="ECO:0007669"/>
    <property type="project" value="UniProtKB-UniRule"/>
</dbReference>
<dbReference type="Proteomes" id="UP000217343">
    <property type="component" value="Chromosome"/>
</dbReference>
<dbReference type="InterPro" id="IPR059188">
    <property type="entry name" value="Znf_CLPX-like"/>
</dbReference>
<evidence type="ECO:0000256" key="2">
    <source>
        <dbReference type="SAM" id="MobiDB-lite"/>
    </source>
</evidence>
<dbReference type="Pfam" id="PF06689">
    <property type="entry name" value="zf-C4_ClpX"/>
    <property type="match status" value="1"/>
</dbReference>
<sequence>MAENPRELIRAAQSAETQGDVARAVECLQKAAELYRQSGNPSRALQLLRHAQRLDGSRADIADAVNRLEWMPEPARARHGPELDGEAGVPASGLDAELLPEVVHRQRLIEDALREAALVAGDDTPAGAAPSWVIETEAAEDSQRLEAQLARVAGEVDDGEVPGSQPSASAGGQGDSASAPGWGVVLSGMNVPSAAMAPVASVSAWAPGMNVPSGARPQPESSVVAVPGTDVPSASTPLAERATQGALQDAAGDRELPGAAEFATPRPSPRAGALDDGTPQSADALGAAPPRRRREARLIERGPTRADAALDAWCSFCCRPRTDTGDLVAGPAGAFICKSCLNESQSLLGDVAPKPPPVVSRTERPAEPVMGLVGQQATQALLTQSLEAQARCLLVVGPEGSGKSVWFQQLQREGVGVITAVADLDGSGTSRVLLVEDVERLDAAAHAALRAFLARDHRPAVVLGARGLGSEARGLTLRDEVRSAPVLTTAALSQAVRGAVPTDLLEHVQVLLPLQVPTHAEFMEIARQRLAARAPAVSVAEDVLAALAQEAGRSPRAGHELHALLNRVPTGTWSLAPTEKAASARKARRKRTS</sequence>
<dbReference type="SMART" id="SM00994">
    <property type="entry name" value="zf-C4_ClpX"/>
    <property type="match status" value="1"/>
</dbReference>
<dbReference type="Gene3D" id="6.20.220.10">
    <property type="entry name" value="ClpX chaperone, C4-type zinc finger domain"/>
    <property type="match status" value="1"/>
</dbReference>
<feature type="region of interest" description="Disordered" evidence="2">
    <location>
        <begin position="211"/>
        <end position="294"/>
    </location>
</feature>
<feature type="binding site" evidence="1">
    <location>
        <position position="317"/>
    </location>
    <ligand>
        <name>Zn(2+)</name>
        <dbReference type="ChEBI" id="CHEBI:29105"/>
    </ligand>
</feature>
<evidence type="ECO:0000259" key="3">
    <source>
        <dbReference type="PROSITE" id="PS51902"/>
    </source>
</evidence>
<dbReference type="PROSITE" id="PS51902">
    <property type="entry name" value="CLPX_ZB"/>
    <property type="match status" value="1"/>
</dbReference>
<dbReference type="GO" id="GO:0008270">
    <property type="term" value="F:zinc ion binding"/>
    <property type="evidence" value="ECO:0007669"/>
    <property type="project" value="UniProtKB-UniRule"/>
</dbReference>
<keyword evidence="5" id="KW-1185">Reference proteome</keyword>
<organism evidence="4 5">
    <name type="scientific">Corallococcus macrosporus DSM 14697</name>
    <dbReference type="NCBI Taxonomy" id="1189310"/>
    <lineage>
        <taxon>Bacteria</taxon>
        <taxon>Pseudomonadati</taxon>
        <taxon>Myxococcota</taxon>
        <taxon>Myxococcia</taxon>
        <taxon>Myxococcales</taxon>
        <taxon>Cystobacterineae</taxon>
        <taxon>Myxococcaceae</taxon>
        <taxon>Corallococcus</taxon>
    </lineage>
</organism>
<feature type="binding site" evidence="1">
    <location>
        <position position="314"/>
    </location>
    <ligand>
        <name>Zn(2+)</name>
        <dbReference type="ChEBI" id="CHEBI:29105"/>
    </ligand>
</feature>
<proteinExistence type="inferred from homology"/>
<dbReference type="KEGG" id="mmas:MYMAC_004126"/>
<dbReference type="InterPro" id="IPR027417">
    <property type="entry name" value="P-loop_NTPase"/>
</dbReference>
<evidence type="ECO:0000256" key="1">
    <source>
        <dbReference type="PROSITE-ProRule" id="PRU01250"/>
    </source>
</evidence>
<dbReference type="GO" id="GO:0046983">
    <property type="term" value="F:protein dimerization activity"/>
    <property type="evidence" value="ECO:0007669"/>
    <property type="project" value="UniProtKB-UniRule"/>
</dbReference>
<comment type="similarity">
    <text evidence="1">Belongs to the ClpX chaperone family.</text>
</comment>
<feature type="region of interest" description="Disordered" evidence="2">
    <location>
        <begin position="156"/>
        <end position="179"/>
    </location>
</feature>
<dbReference type="RefSeq" id="WP_239988924.1">
    <property type="nucleotide sequence ID" value="NZ_CP022203.1"/>
</dbReference>
<protein>
    <recommendedName>
        <fullName evidence="3">ClpX-type ZB domain-containing protein</fullName>
    </recommendedName>
</protein>
<dbReference type="GO" id="GO:0006457">
    <property type="term" value="P:protein folding"/>
    <property type="evidence" value="ECO:0007669"/>
    <property type="project" value="UniProtKB-UniRule"/>
</dbReference>
<keyword evidence="1" id="KW-0862">Zinc</keyword>
<dbReference type="EMBL" id="CP022203">
    <property type="protein sequence ID" value="ATB48499.1"/>
    <property type="molecule type" value="Genomic_DNA"/>
</dbReference>
<dbReference type="InterPro" id="IPR038366">
    <property type="entry name" value="Znf_CppX_C4_sf"/>
</dbReference>
<reference evidence="4 5" key="1">
    <citation type="submission" date="2017-06" db="EMBL/GenBank/DDBJ databases">
        <title>Sequencing and comparative analysis of myxobacterial genomes.</title>
        <authorList>
            <person name="Rupp O."/>
            <person name="Goesmann A."/>
            <person name="Sogaard-Andersen L."/>
        </authorList>
    </citation>
    <scope>NUCLEOTIDE SEQUENCE [LARGE SCALE GENOMIC DNA]</scope>
    <source>
        <strain evidence="4 5">DSM 14697</strain>
    </source>
</reference>
<dbReference type="InterPro" id="IPR010603">
    <property type="entry name" value="Znf_CppX_C4"/>
</dbReference>
<dbReference type="SUPFAM" id="SSF52540">
    <property type="entry name" value="P-loop containing nucleoside triphosphate hydrolases"/>
    <property type="match status" value="1"/>
</dbReference>
<keyword evidence="1" id="KW-0479">Metal-binding</keyword>